<evidence type="ECO:0000256" key="1">
    <source>
        <dbReference type="SAM" id="MobiDB-lite"/>
    </source>
</evidence>
<dbReference type="AlphaFoldDB" id="A0A3Q9G3S8"/>
<feature type="region of interest" description="Disordered" evidence="1">
    <location>
        <begin position="233"/>
        <end position="255"/>
    </location>
</feature>
<evidence type="ECO:0000313" key="2">
    <source>
        <dbReference type="EMBL" id="AZQ76703.1"/>
    </source>
</evidence>
<accession>A0A3Q9G3S8</accession>
<dbReference type="EMBL" id="CP034593">
    <property type="protein sequence ID" value="AZQ76703.1"/>
    <property type="molecule type" value="Genomic_DNA"/>
</dbReference>
<dbReference type="RefSeq" id="WP_126703511.1">
    <property type="nucleotide sequence ID" value="NZ_CP034593.1"/>
</dbReference>
<dbReference type="KEGG" id="flh:EJ997_04440"/>
<evidence type="ECO:0000313" key="3">
    <source>
        <dbReference type="Proteomes" id="UP000280344"/>
    </source>
</evidence>
<keyword evidence="3" id="KW-1185">Reference proteome</keyword>
<dbReference type="OrthoDB" id="3267923at2"/>
<organism evidence="2 3">
    <name type="scientific">Flaviflexus ciconiae</name>
    <dbReference type="NCBI Taxonomy" id="2496867"/>
    <lineage>
        <taxon>Bacteria</taxon>
        <taxon>Bacillati</taxon>
        <taxon>Actinomycetota</taxon>
        <taxon>Actinomycetes</taxon>
        <taxon>Actinomycetales</taxon>
        <taxon>Actinomycetaceae</taxon>
        <taxon>Flaviflexus</taxon>
    </lineage>
</organism>
<proteinExistence type="predicted"/>
<feature type="region of interest" description="Disordered" evidence="1">
    <location>
        <begin position="59"/>
        <end position="133"/>
    </location>
</feature>
<reference evidence="2 3" key="1">
    <citation type="submission" date="2018-12" db="EMBL/GenBank/DDBJ databases">
        <title>Complete genome sequence of Flaviflexus sp. H23T48.</title>
        <authorList>
            <person name="Bae J.-W."/>
            <person name="Lee J.-Y."/>
        </authorList>
    </citation>
    <scope>NUCLEOTIDE SEQUENCE [LARGE SCALE GENOMIC DNA]</scope>
    <source>
        <strain evidence="2 3">H23T48</strain>
    </source>
</reference>
<protein>
    <submittedName>
        <fullName evidence="2">Uncharacterized protein</fullName>
    </submittedName>
</protein>
<name>A0A3Q9G3S8_9ACTO</name>
<gene>
    <name evidence="2" type="ORF">EJ997_04440</name>
</gene>
<sequence length="255" mass="26169">MSGNTKRYVILTPFKKADVLAGICKLHGLDVWVVPSKNGAMVVHDMPVPVFDDWDISELLGGAPGDGEGADKVAATDEPSAEGSADSKTEALAAPADAVQSAEAGDAPAEPSQAGSGDGSDAGDGDKDPDVLDADDRDAVARKLASLTREGVIALTAELGEDVGNEEGVSGLVTALAFDYKGKVDDAPAGLIVATGESVLEEMLLGDTEPSKVKGAIRSGEIQSNFLEKLAKGKPDAGEALPPRRPRRFFGKDGS</sequence>
<dbReference type="Proteomes" id="UP000280344">
    <property type="component" value="Chromosome"/>
</dbReference>